<keyword evidence="2" id="KW-1185">Reference proteome</keyword>
<evidence type="ECO:0000313" key="1">
    <source>
        <dbReference type="EMBL" id="GAA0344367.1"/>
    </source>
</evidence>
<organism evidence="1 2">
    <name type="scientific">Bacillus carboniphilus</name>
    <dbReference type="NCBI Taxonomy" id="86663"/>
    <lineage>
        <taxon>Bacteria</taxon>
        <taxon>Bacillati</taxon>
        <taxon>Bacillota</taxon>
        <taxon>Bacilli</taxon>
        <taxon>Bacillales</taxon>
        <taxon>Bacillaceae</taxon>
        <taxon>Bacillus</taxon>
    </lineage>
</organism>
<name>A0ABP3GIW8_9BACI</name>
<gene>
    <name evidence="1" type="ORF">GCM10008967_38450</name>
</gene>
<dbReference type="Proteomes" id="UP001500782">
    <property type="component" value="Unassembled WGS sequence"/>
</dbReference>
<accession>A0ABP3GIW8</accession>
<dbReference type="EMBL" id="BAAADJ010000063">
    <property type="protein sequence ID" value="GAA0344367.1"/>
    <property type="molecule type" value="Genomic_DNA"/>
</dbReference>
<evidence type="ECO:0000313" key="2">
    <source>
        <dbReference type="Proteomes" id="UP001500782"/>
    </source>
</evidence>
<comment type="caution">
    <text evidence="1">The sequence shown here is derived from an EMBL/GenBank/DDBJ whole genome shotgun (WGS) entry which is preliminary data.</text>
</comment>
<sequence length="45" mass="5432">MKNIRKKLIIVGLFAFLFAGYKTISFFYSEFLYPPRYEITMSRVM</sequence>
<dbReference type="RefSeq" id="WP_343802871.1">
    <property type="nucleotide sequence ID" value="NZ_BAAADJ010000063.1"/>
</dbReference>
<protein>
    <submittedName>
        <fullName evidence="1">Uncharacterized protein</fullName>
    </submittedName>
</protein>
<reference evidence="2" key="1">
    <citation type="journal article" date="2019" name="Int. J. Syst. Evol. Microbiol.">
        <title>The Global Catalogue of Microorganisms (GCM) 10K type strain sequencing project: providing services to taxonomists for standard genome sequencing and annotation.</title>
        <authorList>
            <consortium name="The Broad Institute Genomics Platform"/>
            <consortium name="The Broad Institute Genome Sequencing Center for Infectious Disease"/>
            <person name="Wu L."/>
            <person name="Ma J."/>
        </authorList>
    </citation>
    <scope>NUCLEOTIDE SEQUENCE [LARGE SCALE GENOMIC DNA]</scope>
    <source>
        <strain evidence="2">JCM 9731</strain>
    </source>
</reference>
<proteinExistence type="predicted"/>